<dbReference type="EMBL" id="QRDY01000008">
    <property type="protein sequence ID" value="RED58486.1"/>
    <property type="molecule type" value="Genomic_DNA"/>
</dbReference>
<dbReference type="Pfam" id="PF02065">
    <property type="entry name" value="Melibiase"/>
    <property type="match status" value="1"/>
</dbReference>
<dbReference type="OrthoDB" id="9758822at2"/>
<dbReference type="SUPFAM" id="SSF51445">
    <property type="entry name" value="(Trans)glycosidases"/>
    <property type="match status" value="1"/>
</dbReference>
<dbReference type="InterPro" id="IPR013785">
    <property type="entry name" value="Aldolase_TIM"/>
</dbReference>
<dbReference type="InterPro" id="IPR038417">
    <property type="entry name" value="Alpga-gal_N_sf"/>
</dbReference>
<keyword evidence="2" id="KW-0326">Glycosidase</keyword>
<name>A0A3D9IB99_9BACL</name>
<dbReference type="InterPro" id="IPR002252">
    <property type="entry name" value="Glyco_hydro_36"/>
</dbReference>
<evidence type="ECO:0000256" key="1">
    <source>
        <dbReference type="ARBA" id="ARBA00022801"/>
    </source>
</evidence>
<accession>A0A3D9IB99</accession>
<gene>
    <name evidence="3" type="ORF">DFP95_1089</name>
</gene>
<dbReference type="GO" id="GO:0016052">
    <property type="term" value="P:carbohydrate catabolic process"/>
    <property type="evidence" value="ECO:0007669"/>
    <property type="project" value="InterPro"/>
</dbReference>
<dbReference type="CDD" id="cd14791">
    <property type="entry name" value="GH36"/>
    <property type="match status" value="1"/>
</dbReference>
<comment type="caution">
    <text evidence="3">The sequence shown here is derived from an EMBL/GenBank/DDBJ whole genome shotgun (WGS) entry which is preliminary data.</text>
</comment>
<dbReference type="PANTHER" id="PTHR43053:SF3">
    <property type="entry name" value="ALPHA-GALACTOSIDASE C-RELATED"/>
    <property type="match status" value="1"/>
</dbReference>
<evidence type="ECO:0000313" key="4">
    <source>
        <dbReference type="Proteomes" id="UP000256869"/>
    </source>
</evidence>
<reference evidence="3 4" key="1">
    <citation type="submission" date="2018-07" db="EMBL/GenBank/DDBJ databases">
        <title>Genomic Encyclopedia of Type Strains, Phase III (KMG-III): the genomes of soil and plant-associated and newly described type strains.</title>
        <authorList>
            <person name="Whitman W."/>
        </authorList>
    </citation>
    <scope>NUCLEOTIDE SEQUENCE [LARGE SCALE GENOMIC DNA]</scope>
    <source>
        <strain evidence="3 4">CECT 8236</strain>
    </source>
</reference>
<proteinExistence type="predicted"/>
<sequence length="698" mass="78533">MDNRRIEHSEGELRLVFEITDQAEVKLLHFAPSRYVEEELDNKSFANRRLVEVQCTGENGFVHHGMKHVGTLPGGRLKYRTHRLIKHDGGNSLGIEQSDEKTGLVVVSHYRFYDGLPLAKCWTEIRNEGTEALPVEYVSSFVYNGVSKEGDKPWDEKMRLHIPRNSWCGEVQWQAHSLPEWGLSRVFHHSVNRISINSQGTWSSYEHMPMAVLENTEAGSCLFWQIEHNGSWQWEISDAEVNQLYIRLSGPNENEGHWAKTLLPGEKFESVPVVAGAIKGDFTEATRQLTGYLRRVRRPAEDNRRLPVIFNDFMHALWGDPTTAKLTPFVDAAADSGCEIFCIDAGWYEGVLGEWLPSKTRFEGGLGAMIGYIKSKGMVPGLWLELESVDTASPLVARAEENWFFRKRGKRVVDAGRYQLDFRHPDVVRHADETVDRLVAEFGIGYFKFDYNQNAGIGTDVNAESAGDGLLGHNRAYLAWVDRLFERHPGLIVEACASGGMRMDYATLSRFSLQSVSDQMDYRLMGMIAAASPSLVPPEQAGVWAYPLKESDDEAVIFNMVNVIPFRVILGGQLHEVSESGRNLVREAIHYYKTVREFLPESVPSWPLGISTIYSDWTCLQLVGGSRVLIAVWRLNSDKEEIAIPLSSLQNKNVSFRMAYPAAATATSAVGNWESESGVLTVRLPQLYSARIIEATLS</sequence>
<dbReference type="PRINTS" id="PR00743">
    <property type="entry name" value="GLHYDRLASE36"/>
</dbReference>
<dbReference type="InterPro" id="IPR017853">
    <property type="entry name" value="GH"/>
</dbReference>
<dbReference type="RefSeq" id="WP_115993477.1">
    <property type="nucleotide sequence ID" value="NZ_QRDY01000008.1"/>
</dbReference>
<keyword evidence="4" id="KW-1185">Reference proteome</keyword>
<organism evidence="3 4">
    <name type="scientific">Cohnella lupini</name>
    <dbReference type="NCBI Taxonomy" id="1294267"/>
    <lineage>
        <taxon>Bacteria</taxon>
        <taxon>Bacillati</taxon>
        <taxon>Bacillota</taxon>
        <taxon>Bacilli</taxon>
        <taxon>Bacillales</taxon>
        <taxon>Paenibacillaceae</taxon>
        <taxon>Cohnella</taxon>
    </lineage>
</organism>
<evidence type="ECO:0000313" key="3">
    <source>
        <dbReference type="EMBL" id="RED58486.1"/>
    </source>
</evidence>
<dbReference type="Gene3D" id="2.70.98.60">
    <property type="entry name" value="alpha-galactosidase from lactobacil brevis"/>
    <property type="match status" value="1"/>
</dbReference>
<dbReference type="PANTHER" id="PTHR43053">
    <property type="entry name" value="GLYCOSIDASE FAMILY 31"/>
    <property type="match status" value="1"/>
</dbReference>
<dbReference type="GO" id="GO:0004557">
    <property type="term" value="F:alpha-galactosidase activity"/>
    <property type="evidence" value="ECO:0007669"/>
    <property type="project" value="InterPro"/>
</dbReference>
<dbReference type="AlphaFoldDB" id="A0A3D9IB99"/>
<dbReference type="Gene3D" id="3.20.20.70">
    <property type="entry name" value="Aldolase class I"/>
    <property type="match status" value="1"/>
</dbReference>
<evidence type="ECO:0000256" key="2">
    <source>
        <dbReference type="ARBA" id="ARBA00023295"/>
    </source>
</evidence>
<dbReference type="InterPro" id="IPR050985">
    <property type="entry name" value="Alpha-glycosidase_related"/>
</dbReference>
<dbReference type="Proteomes" id="UP000256869">
    <property type="component" value="Unassembled WGS sequence"/>
</dbReference>
<keyword evidence="1" id="KW-0378">Hydrolase</keyword>
<protein>
    <submittedName>
        <fullName evidence="3">Alpha-galactosidase</fullName>
    </submittedName>
</protein>